<evidence type="ECO:0000313" key="3">
    <source>
        <dbReference type="Proteomes" id="UP000315082"/>
    </source>
</evidence>
<keyword evidence="1" id="KW-0472">Membrane</keyword>
<keyword evidence="3" id="KW-1185">Reference proteome</keyword>
<feature type="transmembrane region" description="Helical" evidence="1">
    <location>
        <begin position="87"/>
        <end position="107"/>
    </location>
</feature>
<keyword evidence="1" id="KW-0812">Transmembrane</keyword>
<reference evidence="2 3" key="1">
    <citation type="submission" date="2019-02" db="EMBL/GenBank/DDBJ databases">
        <title>Deep-cultivation of Planctomycetes and their phenomic and genomic characterization uncovers novel biology.</title>
        <authorList>
            <person name="Wiegand S."/>
            <person name="Jogler M."/>
            <person name="Boedeker C."/>
            <person name="Pinto D."/>
            <person name="Vollmers J."/>
            <person name="Rivas-Marin E."/>
            <person name="Kohn T."/>
            <person name="Peeters S.H."/>
            <person name="Heuer A."/>
            <person name="Rast P."/>
            <person name="Oberbeckmann S."/>
            <person name="Bunk B."/>
            <person name="Jeske O."/>
            <person name="Meyerdierks A."/>
            <person name="Storesund J.E."/>
            <person name="Kallscheuer N."/>
            <person name="Luecker S."/>
            <person name="Lage O.M."/>
            <person name="Pohl T."/>
            <person name="Merkel B.J."/>
            <person name="Hornburger P."/>
            <person name="Mueller R.-W."/>
            <person name="Bruemmer F."/>
            <person name="Labrenz M."/>
            <person name="Spormann A.M."/>
            <person name="Op den Camp H."/>
            <person name="Overmann J."/>
            <person name="Amann R."/>
            <person name="Jetten M.S.M."/>
            <person name="Mascher T."/>
            <person name="Medema M.H."/>
            <person name="Devos D.P."/>
            <person name="Kaster A.-K."/>
            <person name="Ovreas L."/>
            <person name="Rohde M."/>
            <person name="Galperin M.Y."/>
            <person name="Jogler C."/>
        </authorList>
    </citation>
    <scope>NUCLEOTIDE SEQUENCE [LARGE SCALE GENOMIC DNA]</scope>
    <source>
        <strain evidence="2 3">Poly24</strain>
    </source>
</reference>
<dbReference type="AlphaFoldDB" id="A0A518JUB2"/>
<organism evidence="2 3">
    <name type="scientific">Rosistilla carotiformis</name>
    <dbReference type="NCBI Taxonomy" id="2528017"/>
    <lineage>
        <taxon>Bacteria</taxon>
        <taxon>Pseudomonadati</taxon>
        <taxon>Planctomycetota</taxon>
        <taxon>Planctomycetia</taxon>
        <taxon>Pirellulales</taxon>
        <taxon>Pirellulaceae</taxon>
        <taxon>Rosistilla</taxon>
    </lineage>
</organism>
<proteinExistence type="predicted"/>
<dbReference type="RefSeq" id="WP_197451889.1">
    <property type="nucleotide sequence ID" value="NZ_CP036348.1"/>
</dbReference>
<dbReference type="KEGG" id="rcf:Poly24_28480"/>
<feature type="transmembrane region" description="Helical" evidence="1">
    <location>
        <begin position="57"/>
        <end position="75"/>
    </location>
</feature>
<gene>
    <name evidence="2" type="ORF">Poly24_28480</name>
</gene>
<sequence length="117" mass="12504">MFSVAVMTIALWVIVTWLTPPVDDATLDRFFQMVRPGGPFWKPVAERNPNVKVDTDIGLSILTALSATGIVYAVLPGIGNLIFGHYQAAALCGGIAAILTAIVAVLVKRLTRVDSHS</sequence>
<dbReference type="Proteomes" id="UP000315082">
    <property type="component" value="Chromosome"/>
</dbReference>
<keyword evidence="1" id="KW-1133">Transmembrane helix</keyword>
<evidence type="ECO:0000256" key="1">
    <source>
        <dbReference type="SAM" id="Phobius"/>
    </source>
</evidence>
<accession>A0A518JUB2</accession>
<name>A0A518JUB2_9BACT</name>
<protein>
    <submittedName>
        <fullName evidence="2">Uncharacterized protein</fullName>
    </submittedName>
</protein>
<dbReference type="EMBL" id="CP036348">
    <property type="protein sequence ID" value="QDV69134.1"/>
    <property type="molecule type" value="Genomic_DNA"/>
</dbReference>
<evidence type="ECO:0000313" key="2">
    <source>
        <dbReference type="EMBL" id="QDV69134.1"/>
    </source>
</evidence>